<accession>A0A4Y7SHF0</accession>
<organism evidence="1 2">
    <name type="scientific">Coprinellus micaceus</name>
    <name type="common">Glistening ink-cap mushroom</name>
    <name type="synonym">Coprinus micaceus</name>
    <dbReference type="NCBI Taxonomy" id="71717"/>
    <lineage>
        <taxon>Eukaryota</taxon>
        <taxon>Fungi</taxon>
        <taxon>Dikarya</taxon>
        <taxon>Basidiomycota</taxon>
        <taxon>Agaricomycotina</taxon>
        <taxon>Agaricomycetes</taxon>
        <taxon>Agaricomycetidae</taxon>
        <taxon>Agaricales</taxon>
        <taxon>Agaricineae</taxon>
        <taxon>Psathyrellaceae</taxon>
        <taxon>Coprinellus</taxon>
    </lineage>
</organism>
<protein>
    <submittedName>
        <fullName evidence="1">Uncharacterized protein</fullName>
    </submittedName>
</protein>
<keyword evidence="2" id="KW-1185">Reference proteome</keyword>
<dbReference type="EMBL" id="QPFP01000121">
    <property type="protein sequence ID" value="TEB21118.1"/>
    <property type="molecule type" value="Genomic_DNA"/>
</dbReference>
<evidence type="ECO:0000313" key="2">
    <source>
        <dbReference type="Proteomes" id="UP000298030"/>
    </source>
</evidence>
<dbReference type="AlphaFoldDB" id="A0A4Y7SHF0"/>
<reference evidence="1 2" key="1">
    <citation type="journal article" date="2019" name="Nat. Ecol. Evol.">
        <title>Megaphylogeny resolves global patterns of mushroom evolution.</title>
        <authorList>
            <person name="Varga T."/>
            <person name="Krizsan K."/>
            <person name="Foldi C."/>
            <person name="Dima B."/>
            <person name="Sanchez-Garcia M."/>
            <person name="Sanchez-Ramirez S."/>
            <person name="Szollosi G.J."/>
            <person name="Szarkandi J.G."/>
            <person name="Papp V."/>
            <person name="Albert L."/>
            <person name="Andreopoulos W."/>
            <person name="Angelini C."/>
            <person name="Antonin V."/>
            <person name="Barry K.W."/>
            <person name="Bougher N.L."/>
            <person name="Buchanan P."/>
            <person name="Buyck B."/>
            <person name="Bense V."/>
            <person name="Catcheside P."/>
            <person name="Chovatia M."/>
            <person name="Cooper J."/>
            <person name="Damon W."/>
            <person name="Desjardin D."/>
            <person name="Finy P."/>
            <person name="Geml J."/>
            <person name="Haridas S."/>
            <person name="Hughes K."/>
            <person name="Justo A."/>
            <person name="Karasinski D."/>
            <person name="Kautmanova I."/>
            <person name="Kiss B."/>
            <person name="Kocsube S."/>
            <person name="Kotiranta H."/>
            <person name="LaButti K.M."/>
            <person name="Lechner B.E."/>
            <person name="Liimatainen K."/>
            <person name="Lipzen A."/>
            <person name="Lukacs Z."/>
            <person name="Mihaltcheva S."/>
            <person name="Morgado L.N."/>
            <person name="Niskanen T."/>
            <person name="Noordeloos M.E."/>
            <person name="Ohm R.A."/>
            <person name="Ortiz-Santana B."/>
            <person name="Ovrebo C."/>
            <person name="Racz N."/>
            <person name="Riley R."/>
            <person name="Savchenko A."/>
            <person name="Shiryaev A."/>
            <person name="Soop K."/>
            <person name="Spirin V."/>
            <person name="Szebenyi C."/>
            <person name="Tomsovsky M."/>
            <person name="Tulloss R.E."/>
            <person name="Uehling J."/>
            <person name="Grigoriev I.V."/>
            <person name="Vagvolgyi C."/>
            <person name="Papp T."/>
            <person name="Martin F.M."/>
            <person name="Miettinen O."/>
            <person name="Hibbett D.S."/>
            <person name="Nagy L.G."/>
        </authorList>
    </citation>
    <scope>NUCLEOTIDE SEQUENCE [LARGE SCALE GENOMIC DNA]</scope>
    <source>
        <strain evidence="1 2">FP101781</strain>
    </source>
</reference>
<proteinExistence type="predicted"/>
<evidence type="ECO:0000313" key="1">
    <source>
        <dbReference type="EMBL" id="TEB21118.1"/>
    </source>
</evidence>
<name>A0A4Y7SHF0_COPMI</name>
<sequence length="98" mass="10606">MVAAGCFVAERWMMNVDRQSSLPSPSGPRKVCTKERSAYESYASPGPGVAQASRRSARCGPHRRVGCVVSCRWTVTEIVGLRPVVGLGEQKLSIAKSR</sequence>
<gene>
    <name evidence="1" type="ORF">FA13DRAFT_169298</name>
</gene>
<comment type="caution">
    <text evidence="1">The sequence shown here is derived from an EMBL/GenBank/DDBJ whole genome shotgun (WGS) entry which is preliminary data.</text>
</comment>
<dbReference type="Proteomes" id="UP000298030">
    <property type="component" value="Unassembled WGS sequence"/>
</dbReference>